<comment type="caution">
    <text evidence="1">The sequence shown here is derived from an EMBL/GenBank/DDBJ whole genome shotgun (WGS) entry which is preliminary data.</text>
</comment>
<feature type="non-terminal residue" evidence="1">
    <location>
        <position position="1"/>
    </location>
</feature>
<evidence type="ECO:0000313" key="2">
    <source>
        <dbReference type="Proteomes" id="UP000708148"/>
    </source>
</evidence>
<dbReference type="EMBL" id="CAJHUC010000796">
    <property type="protein sequence ID" value="CAD7698259.1"/>
    <property type="molecule type" value="Genomic_DNA"/>
</dbReference>
<dbReference type="AlphaFoldDB" id="A0A8S1IW12"/>
<name>A0A8S1IW12_9CHLO</name>
<dbReference type="Proteomes" id="UP000708148">
    <property type="component" value="Unassembled WGS sequence"/>
</dbReference>
<organism evidence="1 2">
    <name type="scientific">Ostreobium quekettii</name>
    <dbReference type="NCBI Taxonomy" id="121088"/>
    <lineage>
        <taxon>Eukaryota</taxon>
        <taxon>Viridiplantae</taxon>
        <taxon>Chlorophyta</taxon>
        <taxon>core chlorophytes</taxon>
        <taxon>Ulvophyceae</taxon>
        <taxon>TCBD clade</taxon>
        <taxon>Bryopsidales</taxon>
        <taxon>Ostreobineae</taxon>
        <taxon>Ostreobiaceae</taxon>
        <taxon>Ostreobium</taxon>
    </lineage>
</organism>
<protein>
    <submittedName>
        <fullName evidence="1">Uncharacterized protein</fullName>
    </submittedName>
</protein>
<evidence type="ECO:0000313" key="1">
    <source>
        <dbReference type="EMBL" id="CAD7698259.1"/>
    </source>
</evidence>
<gene>
    <name evidence="1" type="ORF">OSTQU699_LOCUS3621</name>
</gene>
<reference evidence="1" key="1">
    <citation type="submission" date="2020-12" db="EMBL/GenBank/DDBJ databases">
        <authorList>
            <person name="Iha C."/>
        </authorList>
    </citation>
    <scope>NUCLEOTIDE SEQUENCE</scope>
</reference>
<accession>A0A8S1IW12</accession>
<proteinExistence type="predicted"/>
<sequence>AEVEGSQSGKRTRKRKRIFEIERKPARRRVGSRAGFRSAGAALCQGGVCVES</sequence>
<keyword evidence="2" id="KW-1185">Reference proteome</keyword>